<evidence type="ECO:0000313" key="2">
    <source>
        <dbReference type="EMBL" id="ORV68908.1"/>
    </source>
</evidence>
<name>A0A1X1VIW4_MYCGO</name>
<proteinExistence type="predicted"/>
<evidence type="ECO:0000256" key="1">
    <source>
        <dbReference type="SAM" id="MobiDB-lite"/>
    </source>
</evidence>
<feature type="compositionally biased region" description="Polar residues" evidence="1">
    <location>
        <begin position="89"/>
        <end position="106"/>
    </location>
</feature>
<gene>
    <name evidence="2" type="ORF">AWC08_06865</name>
</gene>
<evidence type="ECO:0000313" key="3">
    <source>
        <dbReference type="Proteomes" id="UP000193928"/>
    </source>
</evidence>
<dbReference type="AlphaFoldDB" id="A0A1X1VIW4"/>
<keyword evidence="3" id="KW-1185">Reference proteome</keyword>
<dbReference type="Proteomes" id="UP000193928">
    <property type="component" value="Unassembled WGS sequence"/>
</dbReference>
<protein>
    <submittedName>
        <fullName evidence="2">Uncharacterized protein</fullName>
    </submittedName>
</protein>
<sequence>MLRVPRFDFIDETQHDELTASVAELDTDKYVGEPFRKRMRLATLLMLKPFLSAADYKVCETLPVGQLNAIQVVWREKSSIPLGEFLASADSSTENTEAQSDSTSTPEDGPAATSAAG</sequence>
<feature type="region of interest" description="Disordered" evidence="1">
    <location>
        <begin position="85"/>
        <end position="117"/>
    </location>
</feature>
<reference evidence="2 3" key="1">
    <citation type="submission" date="2016-01" db="EMBL/GenBank/DDBJ databases">
        <title>The new phylogeny of the genus Mycobacterium.</title>
        <authorList>
            <person name="Tarcisio F."/>
            <person name="Conor M."/>
            <person name="Antonella G."/>
            <person name="Elisabetta G."/>
            <person name="Giulia F.S."/>
            <person name="Sara T."/>
            <person name="Anna F."/>
            <person name="Clotilde B."/>
            <person name="Roberto B."/>
            <person name="Veronica D.S."/>
            <person name="Fabio R."/>
            <person name="Monica P."/>
            <person name="Olivier J."/>
            <person name="Enrico T."/>
            <person name="Nicola S."/>
        </authorList>
    </citation>
    <scope>NUCLEOTIDE SEQUENCE [LARGE SCALE GENOMIC DNA]</scope>
    <source>
        <strain evidence="2 3">DSM 44160</strain>
    </source>
</reference>
<dbReference type="EMBL" id="LQOY01000237">
    <property type="protein sequence ID" value="ORV68908.1"/>
    <property type="molecule type" value="Genomic_DNA"/>
</dbReference>
<comment type="caution">
    <text evidence="2">The sequence shown here is derived from an EMBL/GenBank/DDBJ whole genome shotgun (WGS) entry which is preliminary data.</text>
</comment>
<accession>A0A1X1VIW4</accession>
<organism evidence="2 3">
    <name type="scientific">Mycobacterium gordonae</name>
    <dbReference type="NCBI Taxonomy" id="1778"/>
    <lineage>
        <taxon>Bacteria</taxon>
        <taxon>Bacillati</taxon>
        <taxon>Actinomycetota</taxon>
        <taxon>Actinomycetes</taxon>
        <taxon>Mycobacteriales</taxon>
        <taxon>Mycobacteriaceae</taxon>
        <taxon>Mycobacterium</taxon>
    </lineage>
</organism>